<keyword evidence="1" id="KW-0812">Transmembrane</keyword>
<feature type="transmembrane region" description="Helical" evidence="1">
    <location>
        <begin position="35"/>
        <end position="52"/>
    </location>
</feature>
<reference evidence="2 3" key="1">
    <citation type="journal article" date="2016" name="Nat. Commun.">
        <title>Thousands of microbial genomes shed light on interconnected biogeochemical processes in an aquifer system.</title>
        <authorList>
            <person name="Anantharaman K."/>
            <person name="Brown C.T."/>
            <person name="Hug L.A."/>
            <person name="Sharon I."/>
            <person name="Castelle C.J."/>
            <person name="Probst A.J."/>
            <person name="Thomas B.C."/>
            <person name="Singh A."/>
            <person name="Wilkins M.J."/>
            <person name="Karaoz U."/>
            <person name="Brodie E.L."/>
            <person name="Williams K.H."/>
            <person name="Hubbard S.S."/>
            <person name="Banfield J.F."/>
        </authorList>
    </citation>
    <scope>NUCLEOTIDE SEQUENCE [LARGE SCALE GENOMIC DNA]</scope>
</reference>
<dbReference type="EMBL" id="MFFT01000035">
    <property type="protein sequence ID" value="OGF22849.1"/>
    <property type="molecule type" value="Genomic_DNA"/>
</dbReference>
<evidence type="ECO:0000313" key="2">
    <source>
        <dbReference type="EMBL" id="OGF22849.1"/>
    </source>
</evidence>
<proteinExistence type="predicted"/>
<gene>
    <name evidence="2" type="ORF">A3D45_02875</name>
</gene>
<keyword evidence="1" id="KW-1133">Transmembrane helix</keyword>
<evidence type="ECO:0000256" key="1">
    <source>
        <dbReference type="SAM" id="Phobius"/>
    </source>
</evidence>
<comment type="caution">
    <text evidence="2">The sequence shown here is derived from an EMBL/GenBank/DDBJ whole genome shotgun (WGS) entry which is preliminary data.</text>
</comment>
<dbReference type="Proteomes" id="UP000176877">
    <property type="component" value="Unassembled WGS sequence"/>
</dbReference>
<accession>A0A1F5S853</accession>
<dbReference type="AlphaFoldDB" id="A0A1F5S853"/>
<keyword evidence="1" id="KW-0472">Membrane</keyword>
<evidence type="ECO:0000313" key="3">
    <source>
        <dbReference type="Proteomes" id="UP000176877"/>
    </source>
</evidence>
<name>A0A1F5S853_9BACT</name>
<organism evidence="2 3">
    <name type="scientific">Candidatus Falkowbacteria bacterium RIFCSPHIGHO2_02_FULL_42_9</name>
    <dbReference type="NCBI Taxonomy" id="1797986"/>
    <lineage>
        <taxon>Bacteria</taxon>
        <taxon>Candidatus Falkowiibacteriota</taxon>
    </lineage>
</organism>
<sequence>MDELQELKNEIREIKQRNTRVEADKAWETSLFRKILVAILTYAVVVLFFFVAELPKPLANAVVPTLGFLLSTLSVSYFKTVWLKRRKKDL</sequence>
<feature type="transmembrane region" description="Helical" evidence="1">
    <location>
        <begin position="58"/>
        <end position="78"/>
    </location>
</feature>
<protein>
    <submittedName>
        <fullName evidence="2">Uncharacterized protein</fullName>
    </submittedName>
</protein>